<dbReference type="Proteomes" id="UP001060215">
    <property type="component" value="Chromosome 6"/>
</dbReference>
<gene>
    <name evidence="1" type="ORF">LOK49_LG03G03707</name>
</gene>
<sequence>MVQLYSLSEMIMNAENDGQVFNSCGAVALAYIVLYISYVFIYIYRLRNNSLYLFQFVIENHVLPCLYQLLTQNHKKSIKKEACWTISNITAWNRSQIQAVIEANTILPLVYLLQHAEFDIKKEAAWAISNATSGGSHDQIRIVTVCLEGLENILKCCLEVEKVTEKEKEKKKNNNANYDGKIHRTRVEEKEEDRIDEFVNTNRTRERDRETHHAGERPWQRRRRSPPLDRCLHKSNGDRCLRKSDADRCLRF</sequence>
<evidence type="ECO:0000313" key="1">
    <source>
        <dbReference type="EMBL" id="KAI8021013.1"/>
    </source>
</evidence>
<reference evidence="1 2" key="1">
    <citation type="journal article" date="2022" name="Plant J.">
        <title>Chromosome-level genome of Camellia lanceoleosa provides a valuable resource for understanding genome evolution and self-incompatibility.</title>
        <authorList>
            <person name="Gong W."/>
            <person name="Xiao S."/>
            <person name="Wang L."/>
            <person name="Liao Z."/>
            <person name="Chang Y."/>
            <person name="Mo W."/>
            <person name="Hu G."/>
            <person name="Li W."/>
            <person name="Zhao G."/>
            <person name="Zhu H."/>
            <person name="Hu X."/>
            <person name="Ji K."/>
            <person name="Xiang X."/>
            <person name="Song Q."/>
            <person name="Yuan D."/>
            <person name="Jin S."/>
            <person name="Zhang L."/>
        </authorList>
    </citation>
    <scope>NUCLEOTIDE SEQUENCE [LARGE SCALE GENOMIC DNA]</scope>
    <source>
        <strain evidence="1">SQ_2022a</strain>
    </source>
</reference>
<protein>
    <submittedName>
        <fullName evidence="1">Importin subunit alpha-4</fullName>
    </submittedName>
</protein>
<comment type="caution">
    <text evidence="1">The sequence shown here is derived from an EMBL/GenBank/DDBJ whole genome shotgun (WGS) entry which is preliminary data.</text>
</comment>
<evidence type="ECO:0000313" key="2">
    <source>
        <dbReference type="Proteomes" id="UP001060215"/>
    </source>
</evidence>
<accession>A0ACC0I7P9</accession>
<organism evidence="1 2">
    <name type="scientific">Camellia lanceoleosa</name>
    <dbReference type="NCBI Taxonomy" id="1840588"/>
    <lineage>
        <taxon>Eukaryota</taxon>
        <taxon>Viridiplantae</taxon>
        <taxon>Streptophyta</taxon>
        <taxon>Embryophyta</taxon>
        <taxon>Tracheophyta</taxon>
        <taxon>Spermatophyta</taxon>
        <taxon>Magnoliopsida</taxon>
        <taxon>eudicotyledons</taxon>
        <taxon>Gunneridae</taxon>
        <taxon>Pentapetalae</taxon>
        <taxon>asterids</taxon>
        <taxon>Ericales</taxon>
        <taxon>Theaceae</taxon>
        <taxon>Camellia</taxon>
    </lineage>
</organism>
<name>A0ACC0I7P9_9ERIC</name>
<proteinExistence type="predicted"/>
<dbReference type="EMBL" id="CM045763">
    <property type="protein sequence ID" value="KAI8021013.1"/>
    <property type="molecule type" value="Genomic_DNA"/>
</dbReference>
<keyword evidence="2" id="KW-1185">Reference proteome</keyword>